<dbReference type="GeneID" id="5546040"/>
<dbReference type="PhylomeDB" id="A7TIX7"/>
<organism evidence="15">
    <name type="scientific">Vanderwaltozyma polyspora (strain ATCC 22028 / DSM 70294 / BCRC 21397 / CBS 2163 / NBRC 10782 / NRRL Y-8283 / UCD 57-17)</name>
    <name type="common">Kluyveromyces polysporus</name>
    <dbReference type="NCBI Taxonomy" id="436907"/>
    <lineage>
        <taxon>Eukaryota</taxon>
        <taxon>Fungi</taxon>
        <taxon>Dikarya</taxon>
        <taxon>Ascomycota</taxon>
        <taxon>Saccharomycotina</taxon>
        <taxon>Saccharomycetes</taxon>
        <taxon>Saccharomycetales</taxon>
        <taxon>Saccharomycetaceae</taxon>
        <taxon>Vanderwaltozyma</taxon>
    </lineage>
</organism>
<dbReference type="InterPro" id="IPR016193">
    <property type="entry name" value="Cytidine_deaminase-like"/>
</dbReference>
<dbReference type="Proteomes" id="UP000000267">
    <property type="component" value="Unassembled WGS sequence"/>
</dbReference>
<evidence type="ECO:0000256" key="9">
    <source>
        <dbReference type="ARBA" id="ARBA00049558"/>
    </source>
</evidence>
<dbReference type="InterPro" id="IPR002125">
    <property type="entry name" value="CMP_dCMP_dom"/>
</dbReference>
<dbReference type="NCBIfam" id="TIGR01354">
    <property type="entry name" value="cyt_deam_tetra"/>
    <property type="match status" value="1"/>
</dbReference>
<dbReference type="InterPro" id="IPR006262">
    <property type="entry name" value="Cyt_deam_tetra"/>
</dbReference>
<dbReference type="SUPFAM" id="SSF53927">
    <property type="entry name" value="Cytidine deaminase-like"/>
    <property type="match status" value="1"/>
</dbReference>
<dbReference type="Gene3D" id="3.40.140.10">
    <property type="entry name" value="Cytidine Deaminase, domain 2"/>
    <property type="match status" value="1"/>
</dbReference>
<feature type="binding site" evidence="11">
    <location>
        <position position="61"/>
    </location>
    <ligand>
        <name>Zn(2+)</name>
        <dbReference type="ChEBI" id="CHEBI:29105"/>
        <note>catalytic</note>
    </ligand>
</feature>
<evidence type="ECO:0000256" key="7">
    <source>
        <dbReference type="ARBA" id="ARBA00022833"/>
    </source>
</evidence>
<dbReference type="GO" id="GO:0008270">
    <property type="term" value="F:zinc ion binding"/>
    <property type="evidence" value="ECO:0007669"/>
    <property type="project" value="UniProtKB-UniRule"/>
</dbReference>
<gene>
    <name evidence="14" type="ORF">Kpol_541p32</name>
</gene>
<evidence type="ECO:0000259" key="13">
    <source>
        <dbReference type="PROSITE" id="PS51747"/>
    </source>
</evidence>
<feature type="active site" description="Proton donor" evidence="10">
    <location>
        <position position="63"/>
    </location>
</feature>
<comment type="cofactor">
    <cofactor evidence="1 11 12">
        <name>Zn(2+)</name>
        <dbReference type="ChEBI" id="CHEBI:29105"/>
    </cofactor>
</comment>
<evidence type="ECO:0000256" key="3">
    <source>
        <dbReference type="ARBA" id="ARBA00006576"/>
    </source>
</evidence>
<keyword evidence="5 11" id="KW-0479">Metal-binding</keyword>
<evidence type="ECO:0000256" key="4">
    <source>
        <dbReference type="ARBA" id="ARBA00012783"/>
    </source>
</evidence>
<evidence type="ECO:0000256" key="2">
    <source>
        <dbReference type="ARBA" id="ARBA00003949"/>
    </source>
</evidence>
<evidence type="ECO:0000256" key="1">
    <source>
        <dbReference type="ARBA" id="ARBA00001947"/>
    </source>
</evidence>
<dbReference type="KEGG" id="vpo:Kpol_541p32"/>
<dbReference type="GO" id="GO:0006216">
    <property type="term" value="P:cytidine catabolic process"/>
    <property type="evidence" value="ECO:0007669"/>
    <property type="project" value="EnsemblFungi"/>
</dbReference>
<dbReference type="EMBL" id="DS480398">
    <property type="protein sequence ID" value="EDO17789.1"/>
    <property type="molecule type" value="Genomic_DNA"/>
</dbReference>
<dbReference type="eggNOG" id="KOG0833">
    <property type="taxonomic scope" value="Eukaryota"/>
</dbReference>
<accession>A7TIX7</accession>
<dbReference type="FunCoup" id="A7TIX7">
    <property type="interactions" value="182"/>
</dbReference>
<evidence type="ECO:0000256" key="10">
    <source>
        <dbReference type="PIRSR" id="PIRSR606262-1"/>
    </source>
</evidence>
<evidence type="ECO:0000256" key="5">
    <source>
        <dbReference type="ARBA" id="ARBA00022723"/>
    </source>
</evidence>
<dbReference type="GO" id="GO:0042802">
    <property type="term" value="F:identical protein binding"/>
    <property type="evidence" value="ECO:0007669"/>
    <property type="project" value="EnsemblFungi"/>
</dbReference>
<dbReference type="InParanoid" id="A7TIX7"/>
<dbReference type="OMA" id="IEIYFMG"/>
<comment type="catalytic activity">
    <reaction evidence="12">
        <text>2'-deoxycytidine + H2O + H(+) = 2'-deoxyuridine + NH4(+)</text>
        <dbReference type="Rhea" id="RHEA:13433"/>
        <dbReference type="ChEBI" id="CHEBI:15377"/>
        <dbReference type="ChEBI" id="CHEBI:15378"/>
        <dbReference type="ChEBI" id="CHEBI:15698"/>
        <dbReference type="ChEBI" id="CHEBI:16450"/>
        <dbReference type="ChEBI" id="CHEBI:28938"/>
        <dbReference type="EC" id="3.5.4.5"/>
    </reaction>
</comment>
<dbReference type="CDD" id="cd01283">
    <property type="entry name" value="cytidine_deaminase"/>
    <property type="match status" value="1"/>
</dbReference>
<dbReference type="OrthoDB" id="414540at2759"/>
<dbReference type="PANTHER" id="PTHR11644:SF2">
    <property type="entry name" value="CYTIDINE DEAMINASE"/>
    <property type="match status" value="1"/>
</dbReference>
<dbReference type="STRING" id="436907.A7TIX7"/>
<evidence type="ECO:0000313" key="15">
    <source>
        <dbReference type="Proteomes" id="UP000000267"/>
    </source>
</evidence>
<dbReference type="GO" id="GO:0005829">
    <property type="term" value="C:cytosol"/>
    <property type="evidence" value="ECO:0007669"/>
    <property type="project" value="TreeGrafter"/>
</dbReference>
<dbReference type="PANTHER" id="PTHR11644">
    <property type="entry name" value="CYTIDINE DEAMINASE"/>
    <property type="match status" value="1"/>
</dbReference>
<keyword evidence="6 12" id="KW-0378">Hydrolase</keyword>
<keyword evidence="7 11" id="KW-0862">Zinc</keyword>
<dbReference type="NCBIfam" id="NF004064">
    <property type="entry name" value="PRK05578.1"/>
    <property type="match status" value="1"/>
</dbReference>
<feature type="binding site" evidence="11">
    <location>
        <position position="104"/>
    </location>
    <ligand>
        <name>Zn(2+)</name>
        <dbReference type="ChEBI" id="CHEBI:29105"/>
        <note>catalytic</note>
    </ligand>
</feature>
<evidence type="ECO:0000256" key="6">
    <source>
        <dbReference type="ARBA" id="ARBA00022801"/>
    </source>
</evidence>
<evidence type="ECO:0000313" key="14">
    <source>
        <dbReference type="EMBL" id="EDO17789.1"/>
    </source>
</evidence>
<dbReference type="EC" id="3.5.4.5" evidence="4 12"/>
<feature type="binding site" evidence="11">
    <location>
        <position position="107"/>
    </location>
    <ligand>
        <name>Zn(2+)</name>
        <dbReference type="ChEBI" id="CHEBI:29105"/>
        <note>catalytic</note>
    </ligand>
</feature>
<proteinExistence type="inferred from homology"/>
<comment type="similarity">
    <text evidence="3 12">Belongs to the cytidine and deoxycytidylate deaminase family.</text>
</comment>
<evidence type="ECO:0000256" key="12">
    <source>
        <dbReference type="RuleBase" id="RU364006"/>
    </source>
</evidence>
<sequence length="151" mass="16502">MSGQILDKNTIDILSRECIRARESSYSPYSKFRVGCSILLTNGKIIRGCNVEVASFAGTICAERTAIVKLISDDEDNNGNSTKLQQVECIGIIGDTKEGVITPCGICRQVLREFLPSKTKIVMFNNDGTQNEILTLEDLLPYSFGSDSLGT</sequence>
<keyword evidence="15" id="KW-1185">Reference proteome</keyword>
<feature type="domain" description="CMP/dCMP-type deaminase" evidence="13">
    <location>
        <begin position="9"/>
        <end position="147"/>
    </location>
</feature>
<dbReference type="GO" id="GO:0005634">
    <property type="term" value="C:nucleus"/>
    <property type="evidence" value="ECO:0007669"/>
    <property type="project" value="EnsemblFungi"/>
</dbReference>
<protein>
    <recommendedName>
        <fullName evidence="4 12">Cytidine deaminase</fullName>
        <ecNumber evidence="4 12">3.5.4.5</ecNumber>
    </recommendedName>
    <alternativeName>
        <fullName evidence="8 12">Cytidine aminohydrolase</fullName>
    </alternativeName>
</protein>
<evidence type="ECO:0000256" key="8">
    <source>
        <dbReference type="ARBA" id="ARBA00032005"/>
    </source>
</evidence>
<dbReference type="Pfam" id="PF00383">
    <property type="entry name" value="dCMP_cyt_deam_1"/>
    <property type="match status" value="1"/>
</dbReference>
<evidence type="ECO:0000256" key="11">
    <source>
        <dbReference type="PIRSR" id="PIRSR606262-3"/>
    </source>
</evidence>
<dbReference type="FunFam" id="3.40.140.10:FF:000008">
    <property type="entry name" value="Cytidine deaminase"/>
    <property type="match status" value="1"/>
</dbReference>
<dbReference type="GO" id="GO:0004126">
    <property type="term" value="F:cytidine deaminase activity"/>
    <property type="evidence" value="ECO:0007669"/>
    <property type="project" value="UniProtKB-UniRule"/>
</dbReference>
<name>A7TIX7_VANPO</name>
<dbReference type="HOGENOM" id="CLU_097262_2_2_1"/>
<dbReference type="InterPro" id="IPR050202">
    <property type="entry name" value="Cyt/Deoxycyt_deaminase"/>
</dbReference>
<dbReference type="AlphaFoldDB" id="A7TIX7"/>
<dbReference type="RefSeq" id="XP_001645647.1">
    <property type="nucleotide sequence ID" value="XM_001645597.1"/>
</dbReference>
<dbReference type="GO" id="GO:0006217">
    <property type="term" value="P:deoxycytidine catabolic process"/>
    <property type="evidence" value="ECO:0007669"/>
    <property type="project" value="EnsemblFungi"/>
</dbReference>
<comment type="function">
    <text evidence="2 12">This enzyme scavenges exogenous and endogenous cytidine and 2'-deoxycytidine for UMP synthesis.</text>
</comment>
<reference evidence="14 15" key="1">
    <citation type="journal article" date="2007" name="Proc. Natl. Acad. Sci. U.S.A.">
        <title>Independent sorting-out of thousands of duplicated gene pairs in two yeast species descended from a whole-genome duplication.</title>
        <authorList>
            <person name="Scannell D.R."/>
            <person name="Frank A.C."/>
            <person name="Conant G.C."/>
            <person name="Byrne K.P."/>
            <person name="Woolfit M."/>
            <person name="Wolfe K.H."/>
        </authorList>
    </citation>
    <scope>NUCLEOTIDE SEQUENCE [LARGE SCALE GENOMIC DNA]</scope>
    <source>
        <strain evidence="15">ATCC 22028 / DSM 70294 / BCRC 21397 / CBS 2163 / NBRC 10782 / NRRL Y-8283 / UCD 57-17</strain>
    </source>
</reference>
<dbReference type="GO" id="GO:0008655">
    <property type="term" value="P:pyrimidine-containing compound salvage"/>
    <property type="evidence" value="ECO:0007669"/>
    <property type="project" value="EnsemblFungi"/>
</dbReference>
<comment type="catalytic activity">
    <reaction evidence="9 12">
        <text>cytidine + H2O + H(+) = uridine + NH4(+)</text>
        <dbReference type="Rhea" id="RHEA:16069"/>
        <dbReference type="ChEBI" id="CHEBI:15377"/>
        <dbReference type="ChEBI" id="CHEBI:15378"/>
        <dbReference type="ChEBI" id="CHEBI:16704"/>
        <dbReference type="ChEBI" id="CHEBI:17562"/>
        <dbReference type="ChEBI" id="CHEBI:28938"/>
        <dbReference type="EC" id="3.5.4.5"/>
    </reaction>
</comment>
<dbReference type="PROSITE" id="PS51747">
    <property type="entry name" value="CYT_DCMP_DEAMINASES_2"/>
    <property type="match status" value="1"/>
</dbReference>